<reference evidence="1 2" key="1">
    <citation type="submission" date="2014-04" db="EMBL/GenBank/DDBJ databases">
        <title>A new species of microsporidia sheds light on the evolution of extreme parasitism.</title>
        <authorList>
            <person name="Haag K.L."/>
            <person name="James T.Y."/>
            <person name="Larsson R."/>
            <person name="Schaer T.M."/>
            <person name="Refardt D."/>
            <person name="Pombert J.-F."/>
            <person name="Ebert D."/>
        </authorList>
    </citation>
    <scope>NUCLEOTIDE SEQUENCE [LARGE SCALE GENOMIC DNA]</scope>
    <source>
        <strain evidence="1 2">UGP3</strain>
        <tissue evidence="1">Spores</tissue>
    </source>
</reference>
<accession>A0A098VNK5</accession>
<evidence type="ECO:0000313" key="1">
    <source>
        <dbReference type="EMBL" id="KGG50545.1"/>
    </source>
</evidence>
<dbReference type="GeneID" id="25260577"/>
<keyword evidence="2" id="KW-1185">Reference proteome</keyword>
<protein>
    <submittedName>
        <fullName evidence="1">Uncharacterized protein</fullName>
    </submittedName>
</protein>
<proteinExistence type="predicted"/>
<organism evidence="1 2">
    <name type="scientific">Mitosporidium daphniae</name>
    <dbReference type="NCBI Taxonomy" id="1485682"/>
    <lineage>
        <taxon>Eukaryota</taxon>
        <taxon>Fungi</taxon>
        <taxon>Fungi incertae sedis</taxon>
        <taxon>Microsporidia</taxon>
        <taxon>Mitosporidium</taxon>
    </lineage>
</organism>
<dbReference type="HOGENOM" id="CLU_487516_0_0_1"/>
<gene>
    <name evidence="1" type="ORF">DI09_66p90</name>
</gene>
<dbReference type="RefSeq" id="XP_013236988.1">
    <property type="nucleotide sequence ID" value="XM_013381534.1"/>
</dbReference>
<name>A0A098VNK5_9MICR</name>
<dbReference type="Proteomes" id="UP000029725">
    <property type="component" value="Unassembled WGS sequence"/>
</dbReference>
<dbReference type="VEuPathDB" id="MicrosporidiaDB:DI09_66p90"/>
<sequence>MLLDDQHICEAFRAVVRKSSVFELKLLFDLTPTHYFGVELLSEVLEKLLFNMESTDHQVQHVMPIVFSIIFRMEYCRLVFKLPLSTLLERIFCLYPKFKGNSQFLSVFRILFSSYVQFLEKRKDHLEGHAINRILESIVPVEDFMPIADAIISSLASTRGPISRSPAVVNALSLIVDCFCRNPCRFIENKQLLYLCIDLLPSNCADICRLFWAFQQQLGCVSLGAFEFLPMYVKVLILKGEPFMISPDLLRELFKLPSTKYEPSLLLDVFNAVPTLFKQSVLELFGKNPKQIGSILNALSCASCGTKDGRANQSNASLIDLLCHGLSLLFSTRPGTINYDSEEKAQIFALYLDSLLYSDVLFWSEESNIAISAQLLLIIGALDSISVLSVENSEATAIQMLMRCSRLLHLLVKSHFNAVLNAIPHYEFAFCRLVSHVIELFSSQNERQGEPDAIKGVLCVISKIFSEIRAHSESNFMKYMIPLCVSLLKILIRKVSDSSSSNLLLVRNVVSETLYELLNSFTAFDKEVVFSLLSPEIERPFFKDLYSRFNNEFKYHGKV</sequence>
<evidence type="ECO:0000313" key="2">
    <source>
        <dbReference type="Proteomes" id="UP000029725"/>
    </source>
</evidence>
<dbReference type="AlphaFoldDB" id="A0A098VNK5"/>
<comment type="caution">
    <text evidence="1">The sequence shown here is derived from an EMBL/GenBank/DDBJ whole genome shotgun (WGS) entry which is preliminary data.</text>
</comment>
<dbReference type="EMBL" id="JMKJ01000575">
    <property type="protein sequence ID" value="KGG50545.1"/>
    <property type="molecule type" value="Genomic_DNA"/>
</dbReference>